<dbReference type="InterPro" id="IPR044927">
    <property type="entry name" value="Endonuclea_NS_2"/>
</dbReference>
<protein>
    <recommendedName>
        <fullName evidence="2">Type VII secretion system protein EssD-like domain-containing protein</fullName>
    </recommendedName>
</protein>
<sequence>MLRPFLQNSCQRIIFSRTALVHCLHSSKKHQLTRVPDFLHLTLSPKFDPLRQVLLQTTIEGEMMPRLPRRFARWLAAIVAALAALGGYAAVDGPNPLDALLAASGFSETTDTRSPEQANNGIAQLGEADLTWSANDYPDYYRVLGTAQDVDEGADPGIAYGDLDALGRATWAGGWITGEMRAAARAQDRNDAPDPADPVGWPRINPEVSIEGIDGRRTYHGRLWNRSHLVAWSLGGSMEAENIVPGTRTQNIGDNVSPGGMGYTEDLARTWLDQNPQGKLWYAATPIYRGDETIPRAVVVDIRTDDGSIDERVLVYNTANGWDIDYATGDVQAA</sequence>
<feature type="domain" description="Type VII secretion system protein EssD-like" evidence="2">
    <location>
        <begin position="216"/>
        <end position="304"/>
    </location>
</feature>
<dbReference type="Proteomes" id="UP000470010">
    <property type="component" value="Unassembled WGS sequence"/>
</dbReference>
<keyword evidence="1" id="KW-0812">Transmembrane</keyword>
<dbReference type="AlphaFoldDB" id="A0A7K0G9J9"/>
<evidence type="ECO:0000259" key="2">
    <source>
        <dbReference type="Pfam" id="PF13930"/>
    </source>
</evidence>
<keyword evidence="1" id="KW-1133">Transmembrane helix</keyword>
<keyword evidence="4" id="KW-1185">Reference proteome</keyword>
<evidence type="ECO:0000256" key="1">
    <source>
        <dbReference type="SAM" id="Phobius"/>
    </source>
</evidence>
<dbReference type="Gene3D" id="3.40.570.10">
    <property type="entry name" value="Extracellular Endonuclease, subunit A"/>
    <property type="match status" value="1"/>
</dbReference>
<accession>A0A7K0G9J9</accession>
<dbReference type="Pfam" id="PF13930">
    <property type="entry name" value="Endonuclea_NS_2"/>
    <property type="match status" value="1"/>
</dbReference>
<organism evidence="3 4">
    <name type="scientific">Enorma shizhengliae</name>
    <dbReference type="NCBI Taxonomy" id="2606615"/>
    <lineage>
        <taxon>Bacteria</taxon>
        <taxon>Bacillati</taxon>
        <taxon>Actinomycetota</taxon>
        <taxon>Coriobacteriia</taxon>
        <taxon>Coriobacteriales</taxon>
        <taxon>Coriobacteriaceae</taxon>
        <taxon>Enorma</taxon>
    </lineage>
</organism>
<feature type="transmembrane region" description="Helical" evidence="1">
    <location>
        <begin position="71"/>
        <end position="91"/>
    </location>
</feature>
<dbReference type="InterPro" id="IPR044929">
    <property type="entry name" value="DNA/RNA_non-sp_Endonuclease_sf"/>
</dbReference>
<gene>
    <name evidence="3" type="ORF">GJE22_06915</name>
</gene>
<dbReference type="EMBL" id="VTFZ01000008">
    <property type="protein sequence ID" value="MRX80322.1"/>
    <property type="molecule type" value="Genomic_DNA"/>
</dbReference>
<proteinExistence type="predicted"/>
<keyword evidence="1" id="KW-0472">Membrane</keyword>
<evidence type="ECO:0000313" key="4">
    <source>
        <dbReference type="Proteomes" id="UP000470010"/>
    </source>
</evidence>
<comment type="caution">
    <text evidence="3">The sequence shown here is derived from an EMBL/GenBank/DDBJ whole genome shotgun (WGS) entry which is preliminary data.</text>
</comment>
<name>A0A7K0G9J9_9ACTN</name>
<reference evidence="4" key="1">
    <citation type="submission" date="2019-08" db="EMBL/GenBank/DDBJ databases">
        <title>Arthrobacter sp. nov., isolated from plateau pika and Tibetan wild ass.</title>
        <authorList>
            <person name="Ge Y."/>
        </authorList>
    </citation>
    <scope>NUCLEOTIDE SEQUENCE [LARGE SCALE GENOMIC DNA]</scope>
    <source>
        <strain evidence="4">HF-1365</strain>
    </source>
</reference>
<evidence type="ECO:0000313" key="3">
    <source>
        <dbReference type="EMBL" id="MRX80322.1"/>
    </source>
</evidence>